<evidence type="ECO:0000313" key="2">
    <source>
        <dbReference type="EMBL" id="KAB8074361.1"/>
    </source>
</evidence>
<feature type="region of interest" description="Disordered" evidence="1">
    <location>
        <begin position="176"/>
        <end position="226"/>
    </location>
</feature>
<reference evidence="2 3" key="1">
    <citation type="submission" date="2019-04" db="EMBL/GenBank/DDBJ databases">
        <title>Friends and foes A comparative genomics study of 23 Aspergillus species from section Flavi.</title>
        <authorList>
            <consortium name="DOE Joint Genome Institute"/>
            <person name="Kjaerbolling I."/>
            <person name="Vesth T."/>
            <person name="Frisvad J.C."/>
            <person name="Nybo J.L."/>
            <person name="Theobald S."/>
            <person name="Kildgaard S."/>
            <person name="Isbrandt T."/>
            <person name="Kuo A."/>
            <person name="Sato A."/>
            <person name="Lyhne E.K."/>
            <person name="Kogle M.E."/>
            <person name="Wiebenga A."/>
            <person name="Kun R.S."/>
            <person name="Lubbers R.J."/>
            <person name="Makela M.R."/>
            <person name="Barry K."/>
            <person name="Chovatia M."/>
            <person name="Clum A."/>
            <person name="Daum C."/>
            <person name="Haridas S."/>
            <person name="He G."/>
            <person name="LaButti K."/>
            <person name="Lipzen A."/>
            <person name="Mondo S."/>
            <person name="Riley R."/>
            <person name="Salamov A."/>
            <person name="Simmons B.A."/>
            <person name="Magnuson J.K."/>
            <person name="Henrissat B."/>
            <person name="Mortensen U.H."/>
            <person name="Larsen T.O."/>
            <person name="Devries R.P."/>
            <person name="Grigoriev I.V."/>
            <person name="Machida M."/>
            <person name="Baker S.E."/>
            <person name="Andersen M.R."/>
        </authorList>
    </citation>
    <scope>NUCLEOTIDE SEQUENCE [LARGE SCALE GENOMIC DNA]</scope>
    <source>
        <strain evidence="2 3">CBS 151.66</strain>
    </source>
</reference>
<protein>
    <submittedName>
        <fullName evidence="2">Uncharacterized protein</fullName>
    </submittedName>
</protein>
<proteinExistence type="predicted"/>
<evidence type="ECO:0000256" key="1">
    <source>
        <dbReference type="SAM" id="MobiDB-lite"/>
    </source>
</evidence>
<name>A0A5N5X0U6_9EURO</name>
<sequence length="620" mass="68430">MSADQLLYPMGHSSQGDEWYDFDNFFEFPSGYVDSNSTSVNSISPKDFDLTYNDVEGSNWDSGLDMCTQFQLTDFVDHEAPFQEQFEGALTVEPVADPNDFLPLPPASPNEVFVGSGFDSAWLADAHDYDGHFYSTIRHMVESQAAADSGCSSIKEKRREAAIALHLQRLQDNSILESDMSSDSNTGFPSPPWSVARDATSASPATTPFSDSTSKSPTPHSAVDATPGGIEMVLDLNMNTPANLPRKQKPRSRAQKENYIKVRKHGACEKHRKQHKRCNCLDIAGPRIDINNPVLSTTAATLDMKRQTSLHDWKLRPRHVSQQKQAQDGALSTATAAVDLTRAISLPDWEARSRPIQQLIRTRTSGLSTNVQTPNAIVRNPAERDVHRPPGDNGSVVAPLSLDVYHGRHSSGSISKPVPVEDANSGQLRPQVPRVPQSYRQSAPWRGVDQTPSLPGRLMSPTQKSLVTISRKRSVKEQEIWPRPAVNHAPSGSPQTITWRLSQVTQKNSERPLRTQSIRAERDSLLLQSVHTNRPWVVSSPELSVTRPMPIVKSQQLSAESYPAAYNKYAATAIYRAVSTVSTFWHNLGSVVSSAGALFGRFAVFASKQHLFARKGMGFI</sequence>
<accession>A0A5N5X0U6</accession>
<evidence type="ECO:0000313" key="3">
    <source>
        <dbReference type="Proteomes" id="UP000326565"/>
    </source>
</evidence>
<feature type="compositionally biased region" description="Polar residues" evidence="1">
    <location>
        <begin position="200"/>
        <end position="219"/>
    </location>
</feature>
<dbReference type="AlphaFoldDB" id="A0A5N5X0U6"/>
<dbReference type="Proteomes" id="UP000326565">
    <property type="component" value="Unassembled WGS sequence"/>
</dbReference>
<organism evidence="2 3">
    <name type="scientific">Aspergillus leporis</name>
    <dbReference type="NCBI Taxonomy" id="41062"/>
    <lineage>
        <taxon>Eukaryota</taxon>
        <taxon>Fungi</taxon>
        <taxon>Dikarya</taxon>
        <taxon>Ascomycota</taxon>
        <taxon>Pezizomycotina</taxon>
        <taxon>Eurotiomycetes</taxon>
        <taxon>Eurotiomycetidae</taxon>
        <taxon>Eurotiales</taxon>
        <taxon>Aspergillaceae</taxon>
        <taxon>Aspergillus</taxon>
        <taxon>Aspergillus subgen. Circumdati</taxon>
    </lineage>
</organism>
<keyword evidence="3" id="KW-1185">Reference proteome</keyword>
<feature type="compositionally biased region" description="Polar residues" evidence="1">
    <location>
        <begin position="176"/>
        <end position="188"/>
    </location>
</feature>
<dbReference type="OrthoDB" id="4346289at2759"/>
<gene>
    <name evidence="2" type="ORF">BDV29DRAFT_173816</name>
</gene>
<feature type="region of interest" description="Disordered" evidence="1">
    <location>
        <begin position="407"/>
        <end position="468"/>
    </location>
</feature>
<dbReference type="EMBL" id="ML732211">
    <property type="protein sequence ID" value="KAB8074361.1"/>
    <property type="molecule type" value="Genomic_DNA"/>
</dbReference>